<comment type="caution">
    <text evidence="2">The sequence shown here is derived from an EMBL/GenBank/DDBJ whole genome shotgun (WGS) entry which is preliminary data.</text>
</comment>
<protein>
    <submittedName>
        <fullName evidence="2">Uncharacterized protein</fullName>
    </submittedName>
</protein>
<accession>A0AAW0DUD2</accession>
<feature type="compositionally biased region" description="Basic and acidic residues" evidence="1">
    <location>
        <begin position="46"/>
        <end position="61"/>
    </location>
</feature>
<dbReference type="Proteomes" id="UP001362999">
    <property type="component" value="Unassembled WGS sequence"/>
</dbReference>
<evidence type="ECO:0000313" key="3">
    <source>
        <dbReference type="Proteomes" id="UP001362999"/>
    </source>
</evidence>
<organism evidence="2 3">
    <name type="scientific">Favolaschia claudopus</name>
    <dbReference type="NCBI Taxonomy" id="2862362"/>
    <lineage>
        <taxon>Eukaryota</taxon>
        <taxon>Fungi</taxon>
        <taxon>Dikarya</taxon>
        <taxon>Basidiomycota</taxon>
        <taxon>Agaricomycotina</taxon>
        <taxon>Agaricomycetes</taxon>
        <taxon>Agaricomycetidae</taxon>
        <taxon>Agaricales</taxon>
        <taxon>Marasmiineae</taxon>
        <taxon>Mycenaceae</taxon>
        <taxon>Favolaschia</taxon>
    </lineage>
</organism>
<evidence type="ECO:0000256" key="1">
    <source>
        <dbReference type="SAM" id="MobiDB-lite"/>
    </source>
</evidence>
<gene>
    <name evidence="2" type="ORF">R3P38DRAFT_2760468</name>
</gene>
<name>A0AAW0DUD2_9AGAR</name>
<sequence length="140" mass="15637">MPKWNPGEVEPRTKDIKTTTPQEHKEGRQQRRLEPAGWWKPIRNKTKSELGRAGAKPDEGGHVIGPDEGPGESEEPGEWGKLERSTGGLPESQGMSKGRGRGSKKSSKSRGAKEAWPKAWDRARRKVGQGYKKPDEFRRG</sequence>
<feature type="compositionally biased region" description="Basic and acidic residues" evidence="1">
    <location>
        <begin position="111"/>
        <end position="122"/>
    </location>
</feature>
<feature type="region of interest" description="Disordered" evidence="1">
    <location>
        <begin position="1"/>
        <end position="140"/>
    </location>
</feature>
<feature type="compositionally biased region" description="Basic and acidic residues" evidence="1">
    <location>
        <begin position="9"/>
        <end position="34"/>
    </location>
</feature>
<evidence type="ECO:0000313" key="2">
    <source>
        <dbReference type="EMBL" id="KAK7055224.1"/>
    </source>
</evidence>
<dbReference type="EMBL" id="JAWWNJ010000005">
    <property type="protein sequence ID" value="KAK7055224.1"/>
    <property type="molecule type" value="Genomic_DNA"/>
</dbReference>
<feature type="compositionally biased region" description="Basic residues" evidence="1">
    <location>
        <begin position="98"/>
        <end position="110"/>
    </location>
</feature>
<proteinExistence type="predicted"/>
<keyword evidence="3" id="KW-1185">Reference proteome</keyword>
<dbReference type="AlphaFoldDB" id="A0AAW0DUD2"/>
<reference evidence="2 3" key="1">
    <citation type="journal article" date="2024" name="J Genomics">
        <title>Draft genome sequencing and assembly of Favolaschia claudopus CIRM-BRFM 2984 isolated from oak limbs.</title>
        <authorList>
            <person name="Navarro D."/>
            <person name="Drula E."/>
            <person name="Chaduli D."/>
            <person name="Cazenave R."/>
            <person name="Ahrendt S."/>
            <person name="Wang J."/>
            <person name="Lipzen A."/>
            <person name="Daum C."/>
            <person name="Barry K."/>
            <person name="Grigoriev I.V."/>
            <person name="Favel A."/>
            <person name="Rosso M.N."/>
            <person name="Martin F."/>
        </authorList>
    </citation>
    <scope>NUCLEOTIDE SEQUENCE [LARGE SCALE GENOMIC DNA]</scope>
    <source>
        <strain evidence="2 3">CIRM-BRFM 2984</strain>
    </source>
</reference>